<dbReference type="Gene3D" id="1.10.510.10">
    <property type="entry name" value="Transferase(Phosphotransferase) domain 1"/>
    <property type="match status" value="1"/>
</dbReference>
<evidence type="ECO:0000256" key="3">
    <source>
        <dbReference type="ARBA" id="ARBA00023006"/>
    </source>
</evidence>
<feature type="repeat" description="ANK" evidence="5">
    <location>
        <begin position="589"/>
        <end position="621"/>
    </location>
</feature>
<dbReference type="GO" id="GO:0010506">
    <property type="term" value="P:regulation of autophagy"/>
    <property type="evidence" value="ECO:0007669"/>
    <property type="project" value="InterPro"/>
</dbReference>
<dbReference type="InterPro" id="IPR002110">
    <property type="entry name" value="Ankyrin_rpt"/>
</dbReference>
<dbReference type="InterPro" id="IPR036770">
    <property type="entry name" value="Ankyrin_rpt-contain_sf"/>
</dbReference>
<evidence type="ECO:0000256" key="4">
    <source>
        <dbReference type="ARBA" id="ARBA00030237"/>
    </source>
</evidence>
<dbReference type="InterPro" id="IPR000719">
    <property type="entry name" value="Prot_kinase_dom"/>
</dbReference>
<evidence type="ECO:0000256" key="1">
    <source>
        <dbReference type="ARBA" id="ARBA00004623"/>
    </source>
</evidence>
<keyword evidence="2" id="KW-0813">Transport</keyword>
<dbReference type="GO" id="GO:0034045">
    <property type="term" value="C:phagophore assembly site membrane"/>
    <property type="evidence" value="ECO:0007669"/>
    <property type="project" value="UniProtKB-SubCell"/>
</dbReference>
<dbReference type="OrthoDB" id="4590507at2759"/>
<dbReference type="EMBL" id="CABFNO020001405">
    <property type="protein sequence ID" value="CAG9986604.1"/>
    <property type="molecule type" value="Genomic_DNA"/>
</dbReference>
<keyword evidence="10" id="KW-1185">Reference proteome</keyword>
<keyword evidence="7" id="KW-0812">Transmembrane</keyword>
<dbReference type="PANTHER" id="PTHR24348:SF68">
    <property type="entry name" value="SERINE_THREONINE-PROTEIN KINASE ATG1C"/>
    <property type="match status" value="1"/>
</dbReference>
<evidence type="ECO:0000313" key="10">
    <source>
        <dbReference type="Proteomes" id="UP000754883"/>
    </source>
</evidence>
<dbReference type="GO" id="GO:0004674">
    <property type="term" value="F:protein serine/threonine kinase activity"/>
    <property type="evidence" value="ECO:0007669"/>
    <property type="project" value="InterPro"/>
</dbReference>
<feature type="transmembrane region" description="Helical" evidence="7">
    <location>
        <begin position="1265"/>
        <end position="1286"/>
    </location>
</feature>
<dbReference type="PROSITE" id="PS50011">
    <property type="entry name" value="PROTEIN_KINASE_DOM"/>
    <property type="match status" value="1"/>
</dbReference>
<dbReference type="GO" id="GO:0006914">
    <property type="term" value="P:autophagy"/>
    <property type="evidence" value="ECO:0007669"/>
    <property type="project" value="UniProtKB-KW"/>
</dbReference>
<accession>A0A9N9UE27</accession>
<sequence length="1360" mass="153849">MMEATEQDEPFRLQDDSDSYTRSAVYPSSDLPHSAELISGHNAPAVSSVYGNSDQPRNEFLNLVTTISQAYRRRRYIKMRGVNNVPFVALAEGSDFQVSQPIEFALSHSQGISRTKEIVVIKQSVRNAPGRPLKPADMSKIALELRILDHFHNHENIVSLRGVGWFYENSYDNALTPCAQPALLLEHAQGTLSTLLRSWDATSVEARLFLCRDVTMGLKALQEAGVGHGDLKPANILIFAHGSSTDHAPMAKYYAKISDFSQARLADTTTKRRLGGTFPYLPPERDEELSATEVQAADVWSLGVLFAATLFDQELDANPMRLRRESDFDGELLGESIKQASQQQFHQSTLESFWHQLWTQMFAYTLQKDAQDRAFIKLCESMHATFTDYLQRIKRVLVDHQNSHVARLKTNDALELFISYEGFKPVSNQVKDMVESELLAICDGPDSPLRATACFELAVVLLSAFARPCTDERTRRGLSYLYQAAELGDLRAKALGLRLTISFRVERLPDYDDERLQKWQREAVASGHSILMQDIDDGDTYQASGSLDGIDATSILTDQLDLHEAAASGNLAALENSIKNHSLDEKNSSGETALIVAARSGQVPAILRLLHAGADPSLCDSNNANILHHAWCYQGPFEGVRDVLQFCRDRNYSDLFFQSADGLLQTGHLSLYPTPPGTPLERAVAKSKIRLVDLFLTIMPRRSPLNGVILRRALLLAFKFCHVAIQERLISYACQESASEHRLDKPLWNTMWDFRGAGYTYMDAIVVGTISGDGQGVDLPIDFWRRCCLGKEAVDRVLESLVRLIYWGVESSQGDKIPREKAEEMLDKAIKLALVERSYDAVEILLAEKGEITLGVHNRCLSIRHLAWRSILAPFGPLSELLHEDWMRRRDLFLHAEPDLQVNYIDQIFHDSEGRTLAQQAILNGDRTVFQILIRHFGADLRLPAPLSLDFPIDTVPHGQMNLYSLIARSEQFDWWFAEEAWSLKIPISWPLLSPTATSDLQLPPLYHALGNHFWAMSFWLFRNGATMLDEVTKGIDLLELLLSPQFLDVKIMGFLFPPLPDASHDLLPEYFQNDPQYWMFQYLQKAKLFAEPYRAGAHRGDRPNTFGLHAKDSYKAIGAHWKILFESHHPGLDRANTVGIYFPSGDWRPIIRRHCIFRQALSLGWETLEDTIKSYQENGNFPRQSWSSLLIGSPLDDMSFTGMGKSDLWQDYWYLPSIWHRLFQQCVSIAICILLVIYTSRTVEFRWPRQETAFEDILLDFKSTIILIGVVVPAGIGVVVAGIGIRTASFGDSSDDNGRKISNHPVHAFINGCVKMWFALYHRYLSIRYLSSVEDCDEYVLGSQYQLLARQSDFTRRKI</sequence>
<dbReference type="InterPro" id="IPR008271">
    <property type="entry name" value="Ser/Thr_kinase_AS"/>
</dbReference>
<comment type="subcellular location">
    <subcellularLocation>
        <location evidence="1">Preautophagosomal structure membrane</location>
        <topology evidence="1">Peripheral membrane protein</topology>
    </subcellularLocation>
</comment>
<reference evidence="9 10" key="2">
    <citation type="submission" date="2021-10" db="EMBL/GenBank/DDBJ databases">
        <authorList>
            <person name="Piombo E."/>
        </authorList>
    </citation>
    <scope>NUCLEOTIDE SEQUENCE [LARGE SCALE GENOMIC DNA]</scope>
</reference>
<keyword evidence="7" id="KW-0472">Membrane</keyword>
<dbReference type="Gene3D" id="1.25.40.20">
    <property type="entry name" value="Ankyrin repeat-containing domain"/>
    <property type="match status" value="1"/>
</dbReference>
<dbReference type="PANTHER" id="PTHR24348">
    <property type="entry name" value="SERINE/THREONINE-PROTEIN KINASE UNC-51-RELATED"/>
    <property type="match status" value="1"/>
</dbReference>
<dbReference type="SUPFAM" id="SSF56112">
    <property type="entry name" value="Protein kinase-like (PK-like)"/>
    <property type="match status" value="1"/>
</dbReference>
<dbReference type="PROSITE" id="PS00108">
    <property type="entry name" value="PROTEIN_KINASE_ST"/>
    <property type="match status" value="1"/>
</dbReference>
<dbReference type="InterPro" id="IPR045269">
    <property type="entry name" value="Atg1-like"/>
</dbReference>
<gene>
    <name evidence="9" type="ORF">CBYS24578_00007800</name>
</gene>
<dbReference type="Proteomes" id="UP000754883">
    <property type="component" value="Unassembled WGS sequence"/>
</dbReference>
<dbReference type="Pfam" id="PF12796">
    <property type="entry name" value="Ank_2"/>
    <property type="match status" value="1"/>
</dbReference>
<evidence type="ECO:0000256" key="7">
    <source>
        <dbReference type="SAM" id="Phobius"/>
    </source>
</evidence>
<organism evidence="9 10">
    <name type="scientific">Clonostachys byssicola</name>
    <dbReference type="NCBI Taxonomy" id="160290"/>
    <lineage>
        <taxon>Eukaryota</taxon>
        <taxon>Fungi</taxon>
        <taxon>Dikarya</taxon>
        <taxon>Ascomycota</taxon>
        <taxon>Pezizomycotina</taxon>
        <taxon>Sordariomycetes</taxon>
        <taxon>Hypocreomycetidae</taxon>
        <taxon>Hypocreales</taxon>
        <taxon>Bionectriaceae</taxon>
        <taxon>Clonostachys</taxon>
    </lineage>
</organism>
<comment type="caution">
    <text evidence="9">The sequence shown here is derived from an EMBL/GenBank/DDBJ whole genome shotgun (WGS) entry which is preliminary data.</text>
</comment>
<reference evidence="10" key="1">
    <citation type="submission" date="2019-06" db="EMBL/GenBank/DDBJ databases">
        <authorList>
            <person name="Broberg M."/>
        </authorList>
    </citation>
    <scope>NUCLEOTIDE SEQUENCE [LARGE SCALE GENOMIC DNA]</scope>
</reference>
<dbReference type="CDD" id="cd00180">
    <property type="entry name" value="PKc"/>
    <property type="match status" value="1"/>
</dbReference>
<keyword evidence="7" id="KW-1133">Transmembrane helix</keyword>
<evidence type="ECO:0000256" key="2">
    <source>
        <dbReference type="ARBA" id="ARBA00022448"/>
    </source>
</evidence>
<dbReference type="GO" id="GO:0005524">
    <property type="term" value="F:ATP binding"/>
    <property type="evidence" value="ECO:0007669"/>
    <property type="project" value="InterPro"/>
</dbReference>
<evidence type="ECO:0000256" key="6">
    <source>
        <dbReference type="SAM" id="MobiDB-lite"/>
    </source>
</evidence>
<keyword evidence="3" id="KW-0072">Autophagy</keyword>
<name>A0A9N9UE27_9HYPO</name>
<evidence type="ECO:0000313" key="9">
    <source>
        <dbReference type="EMBL" id="CAG9986604.1"/>
    </source>
</evidence>
<protein>
    <recommendedName>
        <fullName evidence="4">Autophagy-related protein 1</fullName>
    </recommendedName>
</protein>
<dbReference type="Pfam" id="PF00069">
    <property type="entry name" value="Pkinase"/>
    <property type="match status" value="1"/>
</dbReference>
<evidence type="ECO:0000259" key="8">
    <source>
        <dbReference type="PROSITE" id="PS50011"/>
    </source>
</evidence>
<dbReference type="InterPro" id="IPR011009">
    <property type="entry name" value="Kinase-like_dom_sf"/>
</dbReference>
<dbReference type="PROSITE" id="PS50088">
    <property type="entry name" value="ANK_REPEAT"/>
    <property type="match status" value="1"/>
</dbReference>
<proteinExistence type="predicted"/>
<feature type="domain" description="Protein kinase" evidence="8">
    <location>
        <begin position="74"/>
        <end position="386"/>
    </location>
</feature>
<dbReference type="SMART" id="SM00220">
    <property type="entry name" value="S_TKc"/>
    <property type="match status" value="1"/>
</dbReference>
<keyword evidence="5" id="KW-0040">ANK repeat</keyword>
<dbReference type="SUPFAM" id="SSF48403">
    <property type="entry name" value="Ankyrin repeat"/>
    <property type="match status" value="1"/>
</dbReference>
<feature type="region of interest" description="Disordered" evidence="6">
    <location>
        <begin position="1"/>
        <end position="27"/>
    </location>
</feature>
<evidence type="ECO:0000256" key="5">
    <source>
        <dbReference type="PROSITE-ProRule" id="PRU00023"/>
    </source>
</evidence>
<dbReference type="PROSITE" id="PS50297">
    <property type="entry name" value="ANK_REP_REGION"/>
    <property type="match status" value="1"/>
</dbReference>
<dbReference type="SMART" id="SM00248">
    <property type="entry name" value="ANK"/>
    <property type="match status" value="4"/>
</dbReference>